<sequence length="222" mass="24582">MDPMNTGEHTELDDLALPRSIVMRLIKQVLPQKSTAQKEAVKAITNSATLFVSYLTSAAGEISSTKNRKVVMPQDVLSALQEIEYPDFTNQLDAHLQAYEAALKEKKLKIPHVDEDKSTKKSRLDPQDKLVQETSSGMEENDKDELEQEDVAEELAQENILSDREDADMEATENPVEDSVEPNYIDTIHLTDATGNPIDEGSSDSDVNESEPELHGSPNNSS</sequence>
<dbReference type="PANTHER" id="PTHR46172">
    <property type="entry name" value="DNA POLYMERASE EPSILON SUBUNIT 3"/>
    <property type="match status" value="1"/>
</dbReference>
<reference evidence="8 9" key="1">
    <citation type="journal article" date="2023" name="G3 (Bethesda)">
        <title>A high-quality reference genome for the fission yeast Schizosaccharomyces osmophilus.</title>
        <authorList>
            <person name="Jia G.S."/>
            <person name="Zhang W.C."/>
            <person name="Liang Y."/>
            <person name="Liu X.H."/>
            <person name="Rhind N."/>
            <person name="Pidoux A."/>
            <person name="Brysch-Herzberg M."/>
            <person name="Du L.L."/>
        </authorList>
    </citation>
    <scope>NUCLEOTIDE SEQUENCE [LARGE SCALE GENOMIC DNA]</scope>
    <source>
        <strain evidence="8 9">CBS 15793</strain>
    </source>
</reference>
<dbReference type="AlphaFoldDB" id="A0AAE9WBB7"/>
<evidence type="ECO:0000256" key="1">
    <source>
        <dbReference type="ARBA" id="ARBA00004123"/>
    </source>
</evidence>
<feature type="compositionally biased region" description="Acidic residues" evidence="6">
    <location>
        <begin position="201"/>
        <end position="211"/>
    </location>
</feature>
<feature type="domain" description="Transcription factor CBF/NF-Y/archaeal histone" evidence="7">
    <location>
        <begin position="17"/>
        <end position="80"/>
    </location>
</feature>
<name>A0AAE9WBB7_9SCHI</name>
<proteinExistence type="predicted"/>
<dbReference type="Proteomes" id="UP001212411">
    <property type="component" value="Chromosome 1"/>
</dbReference>
<dbReference type="GO" id="GO:0031490">
    <property type="term" value="F:chromatin DNA binding"/>
    <property type="evidence" value="ECO:0007669"/>
    <property type="project" value="TreeGrafter"/>
</dbReference>
<feature type="compositionally biased region" description="Basic and acidic residues" evidence="6">
    <location>
        <begin position="113"/>
        <end position="131"/>
    </location>
</feature>
<dbReference type="Pfam" id="PF00808">
    <property type="entry name" value="CBFD_NFYB_HMF"/>
    <property type="match status" value="1"/>
</dbReference>
<evidence type="ECO:0000256" key="2">
    <source>
        <dbReference type="ARBA" id="ARBA00022705"/>
    </source>
</evidence>
<dbReference type="GO" id="GO:0046982">
    <property type="term" value="F:protein heterodimerization activity"/>
    <property type="evidence" value="ECO:0007669"/>
    <property type="project" value="InterPro"/>
</dbReference>
<evidence type="ECO:0000313" key="9">
    <source>
        <dbReference type="Proteomes" id="UP001212411"/>
    </source>
</evidence>
<dbReference type="PANTHER" id="PTHR46172:SF1">
    <property type="entry name" value="DNA POLYMERASE EPSILON SUBUNIT 3"/>
    <property type="match status" value="1"/>
</dbReference>
<evidence type="ECO:0000256" key="6">
    <source>
        <dbReference type="SAM" id="MobiDB-lite"/>
    </source>
</evidence>
<keyword evidence="2" id="KW-0235">DNA replication</keyword>
<feature type="compositionally biased region" description="Acidic residues" evidence="6">
    <location>
        <begin position="165"/>
        <end position="180"/>
    </location>
</feature>
<dbReference type="InterPro" id="IPR003958">
    <property type="entry name" value="CBFA_NFYB_domain"/>
</dbReference>
<feature type="region of interest" description="Disordered" evidence="6">
    <location>
        <begin position="113"/>
        <end position="222"/>
    </location>
</feature>
<evidence type="ECO:0000259" key="7">
    <source>
        <dbReference type="Pfam" id="PF00808"/>
    </source>
</evidence>
<evidence type="ECO:0000256" key="3">
    <source>
        <dbReference type="ARBA" id="ARBA00023242"/>
    </source>
</evidence>
<dbReference type="GO" id="GO:0031507">
    <property type="term" value="P:heterochromatin formation"/>
    <property type="evidence" value="ECO:0007669"/>
    <property type="project" value="TreeGrafter"/>
</dbReference>
<accession>A0AAE9WBB7</accession>
<feature type="compositionally biased region" description="Acidic residues" evidence="6">
    <location>
        <begin position="139"/>
        <end position="156"/>
    </location>
</feature>
<dbReference type="GO" id="GO:0008622">
    <property type="term" value="C:epsilon DNA polymerase complex"/>
    <property type="evidence" value="ECO:0007669"/>
    <property type="project" value="TreeGrafter"/>
</dbReference>
<gene>
    <name evidence="8" type="primary">dpb4</name>
    <name evidence="8" type="ORF">SOMG_01292</name>
</gene>
<evidence type="ECO:0000256" key="4">
    <source>
        <dbReference type="ARBA" id="ARBA00039775"/>
    </source>
</evidence>
<dbReference type="InterPro" id="IPR009072">
    <property type="entry name" value="Histone-fold"/>
</dbReference>
<dbReference type="GO" id="GO:0006974">
    <property type="term" value="P:DNA damage response"/>
    <property type="evidence" value="ECO:0007669"/>
    <property type="project" value="TreeGrafter"/>
</dbReference>
<dbReference type="GeneID" id="80874774"/>
<dbReference type="EMBL" id="CP115611">
    <property type="protein sequence ID" value="WBW72760.1"/>
    <property type="molecule type" value="Genomic_DNA"/>
</dbReference>
<dbReference type="InterPro" id="IPR051377">
    <property type="entry name" value="DNA_Pol-Epsilon_Subunit"/>
</dbReference>
<protein>
    <recommendedName>
        <fullName evidence="4">DNA polymerase epsilon subunit D</fullName>
    </recommendedName>
    <alternativeName>
        <fullName evidence="5">DNA polymerase II subunit D</fullName>
    </alternativeName>
</protein>
<dbReference type="CDD" id="cd22928">
    <property type="entry name" value="HFD_POLE3_DPB4"/>
    <property type="match status" value="1"/>
</dbReference>
<evidence type="ECO:0000313" key="8">
    <source>
        <dbReference type="EMBL" id="WBW72760.1"/>
    </source>
</evidence>
<dbReference type="GO" id="GO:0006272">
    <property type="term" value="P:leading strand elongation"/>
    <property type="evidence" value="ECO:0007669"/>
    <property type="project" value="TreeGrafter"/>
</dbReference>
<dbReference type="Gene3D" id="1.10.20.10">
    <property type="entry name" value="Histone, subunit A"/>
    <property type="match status" value="1"/>
</dbReference>
<keyword evidence="3" id="KW-0539">Nucleus</keyword>
<comment type="subcellular location">
    <subcellularLocation>
        <location evidence="1">Nucleus</location>
    </subcellularLocation>
</comment>
<keyword evidence="9" id="KW-1185">Reference proteome</keyword>
<dbReference type="RefSeq" id="XP_056037003.1">
    <property type="nucleotide sequence ID" value="XM_056180085.1"/>
</dbReference>
<organism evidence="8 9">
    <name type="scientific">Schizosaccharomyces osmophilus</name>
    <dbReference type="NCBI Taxonomy" id="2545709"/>
    <lineage>
        <taxon>Eukaryota</taxon>
        <taxon>Fungi</taxon>
        <taxon>Dikarya</taxon>
        <taxon>Ascomycota</taxon>
        <taxon>Taphrinomycotina</taxon>
        <taxon>Schizosaccharomycetes</taxon>
        <taxon>Schizosaccharomycetales</taxon>
        <taxon>Schizosaccharomycetaceae</taxon>
        <taxon>Schizosaccharomyces</taxon>
    </lineage>
</organism>
<dbReference type="KEGG" id="som:SOMG_01292"/>
<evidence type="ECO:0000256" key="5">
    <source>
        <dbReference type="ARBA" id="ARBA00042096"/>
    </source>
</evidence>
<dbReference type="SUPFAM" id="SSF47113">
    <property type="entry name" value="Histone-fold"/>
    <property type="match status" value="1"/>
</dbReference>